<protein>
    <submittedName>
        <fullName evidence="1">YuzD family protein</fullName>
    </submittedName>
</protein>
<dbReference type="EMBL" id="JAKRYL010000021">
    <property type="protein sequence ID" value="MCL7748921.1"/>
    <property type="molecule type" value="Genomic_DNA"/>
</dbReference>
<dbReference type="AlphaFoldDB" id="A0A9X2CVE4"/>
<dbReference type="InterPro" id="IPR036249">
    <property type="entry name" value="Thioredoxin-like_sf"/>
</dbReference>
<reference evidence="1" key="1">
    <citation type="submission" date="2022-02" db="EMBL/GenBank/DDBJ databases">
        <title>Halalkalibacter sp. nov. isolated from Lonar Lake, India.</title>
        <authorList>
            <person name="Joshi A."/>
            <person name="Thite S."/>
            <person name="Lodha T."/>
        </authorList>
    </citation>
    <scope>NUCLEOTIDE SEQUENCE</scope>
    <source>
        <strain evidence="1">MEB205</strain>
    </source>
</reference>
<dbReference type="InterPro" id="IPR038218">
    <property type="entry name" value="YuzD-like_sp"/>
</dbReference>
<dbReference type="InterPro" id="IPR009190">
    <property type="entry name" value="DUF1462"/>
</dbReference>
<organism evidence="1 2">
    <name type="scientific">Halalkalibacter alkaliphilus</name>
    <dbReference type="NCBI Taxonomy" id="2917993"/>
    <lineage>
        <taxon>Bacteria</taxon>
        <taxon>Bacillati</taxon>
        <taxon>Bacillota</taxon>
        <taxon>Bacilli</taxon>
        <taxon>Bacillales</taxon>
        <taxon>Bacillaceae</taxon>
        <taxon>Halalkalibacter</taxon>
    </lineage>
</organism>
<comment type="caution">
    <text evidence="1">The sequence shown here is derived from an EMBL/GenBank/DDBJ whole genome shotgun (WGS) entry which is preliminary data.</text>
</comment>
<keyword evidence="2" id="KW-1185">Reference proteome</keyword>
<accession>A0A9X2CVE4</accession>
<gene>
    <name evidence="1" type="ORF">MF646_17525</name>
</gene>
<dbReference type="Gene3D" id="3.40.30.30">
    <property type="entry name" value="Hypothetical protein sa0798"/>
    <property type="match status" value="1"/>
</dbReference>
<dbReference type="Proteomes" id="UP001139150">
    <property type="component" value="Unassembled WGS sequence"/>
</dbReference>
<evidence type="ECO:0000313" key="2">
    <source>
        <dbReference type="Proteomes" id="UP001139150"/>
    </source>
</evidence>
<dbReference type="SUPFAM" id="SSF52833">
    <property type="entry name" value="Thioredoxin-like"/>
    <property type="match status" value="1"/>
</dbReference>
<name>A0A9X2CVE4_9BACI</name>
<sequence length="109" mass="12383">MGCNLKLTVYGAEEKCASCIHLPTAKETMEWLEAAITRKYPQIAIDFEYVDIEVPTSDESHKYYAEAIKEDEFFYPLVVLEGVVVAEGNPKLKEIYKKIDELSSSNSKK</sequence>
<dbReference type="Pfam" id="PF07315">
    <property type="entry name" value="DUF1462"/>
    <property type="match status" value="1"/>
</dbReference>
<dbReference type="PIRSF" id="PIRSF010603">
    <property type="entry name" value="UCP010603"/>
    <property type="match status" value="1"/>
</dbReference>
<evidence type="ECO:0000313" key="1">
    <source>
        <dbReference type="EMBL" id="MCL7748921.1"/>
    </source>
</evidence>
<proteinExistence type="predicted"/>